<evidence type="ECO:0000256" key="1">
    <source>
        <dbReference type="ARBA" id="ARBA00004613"/>
    </source>
</evidence>
<dbReference type="GeneID" id="108567194"/>
<dbReference type="SUPFAM" id="SSF47565">
    <property type="entry name" value="Insect pheromone/odorant-binding proteins"/>
    <property type="match status" value="1"/>
</dbReference>
<dbReference type="Proteomes" id="UP000695000">
    <property type="component" value="Unplaced"/>
</dbReference>
<dbReference type="PANTHER" id="PTHR11857">
    <property type="entry name" value="ODORANT BINDING PROTEIN-RELATED"/>
    <property type="match status" value="1"/>
</dbReference>
<evidence type="ECO:0000256" key="2">
    <source>
        <dbReference type="ARBA" id="ARBA00008098"/>
    </source>
</evidence>
<proteinExistence type="inferred from homology"/>
<name>A0ABM1N863_NICVS</name>
<organism evidence="6 7">
    <name type="scientific">Nicrophorus vespilloides</name>
    <name type="common">Boreal carrion beetle</name>
    <dbReference type="NCBI Taxonomy" id="110193"/>
    <lineage>
        <taxon>Eukaryota</taxon>
        <taxon>Metazoa</taxon>
        <taxon>Ecdysozoa</taxon>
        <taxon>Arthropoda</taxon>
        <taxon>Hexapoda</taxon>
        <taxon>Insecta</taxon>
        <taxon>Pterygota</taxon>
        <taxon>Neoptera</taxon>
        <taxon>Endopterygota</taxon>
        <taxon>Coleoptera</taxon>
        <taxon>Polyphaga</taxon>
        <taxon>Staphyliniformia</taxon>
        <taxon>Silphidae</taxon>
        <taxon>Nicrophorinae</taxon>
        <taxon>Nicrophorus</taxon>
    </lineage>
</organism>
<evidence type="ECO:0000256" key="3">
    <source>
        <dbReference type="ARBA" id="ARBA00022525"/>
    </source>
</evidence>
<dbReference type="InterPro" id="IPR006170">
    <property type="entry name" value="PBP/GOBP"/>
</dbReference>
<keyword evidence="6" id="KW-1185">Reference proteome</keyword>
<feature type="chain" id="PRO_5046372160" evidence="5">
    <location>
        <begin position="20"/>
        <end position="135"/>
    </location>
</feature>
<dbReference type="Gene3D" id="1.10.238.20">
    <property type="entry name" value="Pheromone/general odorant binding protein domain"/>
    <property type="match status" value="1"/>
</dbReference>
<dbReference type="PANTHER" id="PTHR11857:SF43">
    <property type="entry name" value="GEO07291P1-RELATED"/>
    <property type="match status" value="1"/>
</dbReference>
<comment type="subcellular location">
    <subcellularLocation>
        <location evidence="1">Secreted</location>
    </subcellularLocation>
</comment>
<feature type="signal peptide" evidence="5">
    <location>
        <begin position="1"/>
        <end position="19"/>
    </location>
</feature>
<gene>
    <name evidence="7" type="primary">LOC108567194</name>
</gene>
<evidence type="ECO:0000313" key="6">
    <source>
        <dbReference type="Proteomes" id="UP000695000"/>
    </source>
</evidence>
<reference evidence="7" key="1">
    <citation type="submission" date="2025-08" db="UniProtKB">
        <authorList>
            <consortium name="RefSeq"/>
        </authorList>
    </citation>
    <scope>IDENTIFICATION</scope>
    <source>
        <tissue evidence="7">Whole Larva</tissue>
    </source>
</reference>
<keyword evidence="4 5" id="KW-0732">Signal</keyword>
<keyword evidence="3" id="KW-0964">Secreted</keyword>
<sequence>MKSSCYALLLLSLVVFAQAEISEEKLIKYKMQCLTYSRVSIEAVNEMKMGVFSDEAKLKEFLFCVAKKTGFMNKDGQYEVDRIRSVIEETRGMGGAEIFVSGCLKEPKESGPETSFELAKCLFEKSKGYISLISV</sequence>
<evidence type="ECO:0000256" key="4">
    <source>
        <dbReference type="ARBA" id="ARBA00022729"/>
    </source>
</evidence>
<evidence type="ECO:0000313" key="7">
    <source>
        <dbReference type="RefSeq" id="XP_017783013.1"/>
    </source>
</evidence>
<protein>
    <submittedName>
        <fullName evidence="7">Uncharacterized protein LOC108567194</fullName>
    </submittedName>
</protein>
<evidence type="ECO:0000256" key="5">
    <source>
        <dbReference type="SAM" id="SignalP"/>
    </source>
</evidence>
<accession>A0ABM1N863</accession>
<dbReference type="Pfam" id="PF01395">
    <property type="entry name" value="PBP_GOBP"/>
    <property type="match status" value="1"/>
</dbReference>
<dbReference type="InterPro" id="IPR036728">
    <property type="entry name" value="PBP_GOBP_sf"/>
</dbReference>
<dbReference type="RefSeq" id="XP_017783013.1">
    <property type="nucleotide sequence ID" value="XM_017927524.1"/>
</dbReference>
<comment type="similarity">
    <text evidence="2">Belongs to the PBP/GOBP family.</text>
</comment>
<dbReference type="CDD" id="cd23992">
    <property type="entry name" value="PBP_GOBP"/>
    <property type="match status" value="1"/>
</dbReference>